<proteinExistence type="predicted"/>
<organism evidence="1">
    <name type="scientific">uncultured Caudovirales phage</name>
    <dbReference type="NCBI Taxonomy" id="2100421"/>
    <lineage>
        <taxon>Viruses</taxon>
        <taxon>Duplodnaviria</taxon>
        <taxon>Heunggongvirae</taxon>
        <taxon>Uroviricota</taxon>
        <taxon>Caudoviricetes</taxon>
        <taxon>Peduoviridae</taxon>
        <taxon>Maltschvirus</taxon>
        <taxon>Maltschvirus maltsch</taxon>
    </lineage>
</organism>
<gene>
    <name evidence="1" type="ORF">UFOVP1382_135</name>
</gene>
<reference evidence="1" key="1">
    <citation type="submission" date="2020-05" db="EMBL/GenBank/DDBJ databases">
        <authorList>
            <person name="Chiriac C."/>
            <person name="Salcher M."/>
            <person name="Ghai R."/>
            <person name="Kavagutti S V."/>
        </authorList>
    </citation>
    <scope>NUCLEOTIDE SEQUENCE</scope>
</reference>
<protein>
    <submittedName>
        <fullName evidence="1">Uncharacterized protein</fullName>
    </submittedName>
</protein>
<name>A0A6J5S4H8_9CAUD</name>
<sequence length="121" mass="12806">MDPIRLAFNGSGKFATDHASPVSSAPASHFDFSPGNGTRYVGVALDLPCSLLDPNSEERETAVIVYLFGQPVVMTHFRDAYVAASYVTEKTGLVGSDADAMATLVAHYSNSGTDSPYVFAP</sequence>
<evidence type="ECO:0000313" key="1">
    <source>
        <dbReference type="EMBL" id="CAB4203519.1"/>
    </source>
</evidence>
<accession>A0A6J5S4H8</accession>
<dbReference type="EMBL" id="LR797331">
    <property type="protein sequence ID" value="CAB4203519.1"/>
    <property type="molecule type" value="Genomic_DNA"/>
</dbReference>